<keyword evidence="2" id="KW-1185">Reference proteome</keyword>
<accession>A0A238C361</accession>
<dbReference type="AlphaFoldDB" id="A0A238C361"/>
<organism evidence="1 2">
    <name type="scientific">Onchocerca flexuosa</name>
    <dbReference type="NCBI Taxonomy" id="387005"/>
    <lineage>
        <taxon>Eukaryota</taxon>
        <taxon>Metazoa</taxon>
        <taxon>Ecdysozoa</taxon>
        <taxon>Nematoda</taxon>
        <taxon>Chromadorea</taxon>
        <taxon>Rhabditida</taxon>
        <taxon>Spirurina</taxon>
        <taxon>Spiruromorpha</taxon>
        <taxon>Filarioidea</taxon>
        <taxon>Onchocercidae</taxon>
        <taxon>Onchocerca</taxon>
    </lineage>
</organism>
<dbReference type="Proteomes" id="UP000242913">
    <property type="component" value="Unassembled WGS sequence"/>
</dbReference>
<proteinExistence type="predicted"/>
<reference evidence="1 2" key="1">
    <citation type="submission" date="2015-12" db="EMBL/GenBank/DDBJ databases">
        <title>Draft genome of the nematode, Onchocerca flexuosa.</title>
        <authorList>
            <person name="Mitreva M."/>
        </authorList>
    </citation>
    <scope>NUCLEOTIDE SEQUENCE [LARGE SCALE GENOMIC DNA]</scope>
    <source>
        <strain evidence="1">Red Deer</strain>
    </source>
</reference>
<name>A0A238C361_9BILA</name>
<sequence>MFIPRSLQTIFSKTGLSKFTLREGFVLDVMMEDVRKGECIYVQLTCNNTSDVYQAEALQCEINTSVQWGRVSRC</sequence>
<evidence type="ECO:0000313" key="1">
    <source>
        <dbReference type="EMBL" id="OZC11575.1"/>
    </source>
</evidence>
<protein>
    <submittedName>
        <fullName evidence="1">Uncharacterized protein</fullName>
    </submittedName>
</protein>
<dbReference type="EMBL" id="KZ269980">
    <property type="protein sequence ID" value="OZC11575.1"/>
    <property type="molecule type" value="Genomic_DNA"/>
</dbReference>
<evidence type="ECO:0000313" key="2">
    <source>
        <dbReference type="Proteomes" id="UP000242913"/>
    </source>
</evidence>
<gene>
    <name evidence="1" type="ORF">X798_01435</name>
</gene>